<feature type="region of interest" description="Disordered" evidence="1">
    <location>
        <begin position="286"/>
        <end position="354"/>
    </location>
</feature>
<feature type="compositionally biased region" description="Basic and acidic residues" evidence="1">
    <location>
        <begin position="187"/>
        <end position="202"/>
    </location>
</feature>
<dbReference type="KEGG" id="ksn:43586966"/>
<evidence type="ECO:0000256" key="1">
    <source>
        <dbReference type="SAM" id="MobiDB-lite"/>
    </source>
</evidence>
<keyword evidence="3" id="KW-1185">Reference proteome</keyword>
<feature type="region of interest" description="Disordered" evidence="1">
    <location>
        <begin position="691"/>
        <end position="714"/>
    </location>
</feature>
<dbReference type="GeneID" id="43586966"/>
<evidence type="ECO:0008006" key="4">
    <source>
        <dbReference type="Google" id="ProtNLM"/>
    </source>
</evidence>
<feature type="region of interest" description="Disordered" evidence="1">
    <location>
        <begin position="151"/>
        <end position="247"/>
    </location>
</feature>
<feature type="compositionally biased region" description="Low complexity" evidence="1">
    <location>
        <begin position="306"/>
        <end position="331"/>
    </location>
</feature>
<proteinExistence type="predicted"/>
<dbReference type="AlphaFoldDB" id="A0AAJ8LCU7"/>
<organism evidence="2 3">
    <name type="scientific">Kwoniella shandongensis</name>
    <dbReference type="NCBI Taxonomy" id="1734106"/>
    <lineage>
        <taxon>Eukaryota</taxon>
        <taxon>Fungi</taxon>
        <taxon>Dikarya</taxon>
        <taxon>Basidiomycota</taxon>
        <taxon>Agaricomycotina</taxon>
        <taxon>Tremellomycetes</taxon>
        <taxon>Tremellales</taxon>
        <taxon>Cryptococcaceae</taxon>
        <taxon>Kwoniella</taxon>
    </lineage>
</organism>
<dbReference type="Gene3D" id="3.40.50.1820">
    <property type="entry name" value="alpha/beta hydrolase"/>
    <property type="match status" value="2"/>
</dbReference>
<feature type="region of interest" description="Disordered" evidence="1">
    <location>
        <begin position="376"/>
        <end position="428"/>
    </location>
</feature>
<dbReference type="RefSeq" id="XP_031862655.2">
    <property type="nucleotide sequence ID" value="XM_032002848.2"/>
</dbReference>
<accession>A0AAJ8LCU7</accession>
<name>A0AAJ8LCU7_9TREE</name>
<dbReference type="SUPFAM" id="SSF53474">
    <property type="entry name" value="alpha/beta-Hydrolases"/>
    <property type="match status" value="1"/>
</dbReference>
<dbReference type="PANTHER" id="PTHR43433">
    <property type="entry name" value="HYDROLASE, ALPHA/BETA FOLD FAMILY PROTEIN"/>
    <property type="match status" value="1"/>
</dbReference>
<evidence type="ECO:0000313" key="3">
    <source>
        <dbReference type="Proteomes" id="UP000322225"/>
    </source>
</evidence>
<feature type="compositionally biased region" description="Low complexity" evidence="1">
    <location>
        <begin position="757"/>
        <end position="771"/>
    </location>
</feature>
<feature type="region of interest" description="Disordered" evidence="1">
    <location>
        <begin position="749"/>
        <end position="773"/>
    </location>
</feature>
<feature type="compositionally biased region" description="Low complexity" evidence="1">
    <location>
        <begin position="691"/>
        <end position="710"/>
    </location>
</feature>
<evidence type="ECO:0000313" key="2">
    <source>
        <dbReference type="EMBL" id="WWD16066.1"/>
    </source>
</evidence>
<feature type="compositionally biased region" description="Low complexity" evidence="1">
    <location>
        <begin position="380"/>
        <end position="412"/>
    </location>
</feature>
<sequence length="881" mass="96273">MREARSYRTIDSPRSTRQVSVKRTEIALTFDPLHVMTSSVIRRYEALPTIQVNHNEIYSRDDYPEAGPSRSITRTKSAERTQTWTEELGSSSSWQDDQEEGDRLSTLAGPYGHDFWSISSEMIDSLVDELHPAHEDALGLPTAESVIAKNQRKSYRLESDDEDLSDHEEAIGSESESESQSESGGEFWRRELLSGSTEKEELANGAGPSPRSTSEQSIQPTTPVRLPSAYAKIPTTPRPTPDPILSIDDIIRRHSPAAADAEAAARDKARKEIGLNASSVDLSLGAQARRESGESIMSDVGRKNFVSSTKSKPSSSTRPLPTSVRSSSSLRAGTPSATKHGHETHRTSTESLASLSEESILIGARMGQALLDELDHESLRSSSSPGSRRTSTQRSRPSISRSSTTSPSLTQRMKIKPDRDSDSGEKDDPLAQARYLRSPHLNRTVTLPGPKPLRVSLAEVGNLTTGHPVILFLGLGCVRYLVALFDDIARAFNLRLICIDRWGIGKTDQIPQEKKDVKAWAEVVEQVLKEIGVRGDLSILAHSAGAPFALAFALRMEERIRGKIHLLAPWVSADIDGGYKWLKWIPHGVIRSATAAEWRLQSYLIGKPPSSDYKPIEHNRNVPITNDTKSSEQDRRTGSPTTQKSGSSPHRLVKRASKMFSPKSLDTVLPIPLGSSSRVSLNTVEGVTADSDNSLVSSTSSTSVQTPSHSANTSMQDIDTASLIVDRGVDFGLGEGFDSSSSISMNMNLPSPSTKSPTAGAGAGARTRPATPSGPSFTQILMQASHAECEPGTTSDLLSIILHRHSNSKQPWGFSYTQITKPVKIWYGTEDDKISERSMRWLERSLNDVELILVQKEGHGLMTSAKVMWEVFESLGKDAKG</sequence>
<dbReference type="InterPro" id="IPR050471">
    <property type="entry name" value="AB_hydrolase"/>
</dbReference>
<feature type="region of interest" description="Disordered" evidence="1">
    <location>
        <begin position="611"/>
        <end position="652"/>
    </location>
</feature>
<feature type="compositionally biased region" description="Basic and acidic residues" evidence="1">
    <location>
        <begin position="415"/>
        <end position="428"/>
    </location>
</feature>
<feature type="compositionally biased region" description="Polar residues" evidence="1">
    <location>
        <begin position="70"/>
        <end position="95"/>
    </location>
</feature>
<feature type="compositionally biased region" description="Polar residues" evidence="1">
    <location>
        <begin position="638"/>
        <end position="648"/>
    </location>
</feature>
<feature type="compositionally biased region" description="Low complexity" evidence="1">
    <location>
        <begin position="172"/>
        <end position="186"/>
    </location>
</feature>
<dbReference type="InterPro" id="IPR029058">
    <property type="entry name" value="AB_hydrolase_fold"/>
</dbReference>
<dbReference type="EMBL" id="CP144051">
    <property type="protein sequence ID" value="WWD16066.1"/>
    <property type="molecule type" value="Genomic_DNA"/>
</dbReference>
<reference evidence="2" key="2">
    <citation type="submission" date="2024-01" db="EMBL/GenBank/DDBJ databases">
        <title>Comparative genomics of Cryptococcus and Kwoniella reveals pathogenesis evolution and contrasting modes of karyotype evolution via chromosome fusion or intercentromeric recombination.</title>
        <authorList>
            <person name="Coelho M.A."/>
            <person name="David-Palma M."/>
            <person name="Shea T."/>
            <person name="Bowers K."/>
            <person name="McGinley-Smith S."/>
            <person name="Mohammad A.W."/>
            <person name="Gnirke A."/>
            <person name="Yurkov A.M."/>
            <person name="Nowrousian M."/>
            <person name="Sun S."/>
            <person name="Cuomo C.A."/>
            <person name="Heitman J."/>
        </authorList>
    </citation>
    <scope>NUCLEOTIDE SEQUENCE</scope>
    <source>
        <strain evidence="2">CBS 12478</strain>
    </source>
</reference>
<reference evidence="2" key="1">
    <citation type="submission" date="2017-08" db="EMBL/GenBank/DDBJ databases">
        <authorList>
            <person name="Cuomo C."/>
            <person name="Billmyre B."/>
            <person name="Heitman J."/>
        </authorList>
    </citation>
    <scope>NUCLEOTIDE SEQUENCE</scope>
    <source>
        <strain evidence="2">CBS 12478</strain>
    </source>
</reference>
<dbReference type="Proteomes" id="UP000322225">
    <property type="component" value="Chromosome 1"/>
</dbReference>
<feature type="region of interest" description="Disordered" evidence="1">
    <location>
        <begin position="59"/>
        <end position="106"/>
    </location>
</feature>
<feature type="compositionally biased region" description="Polar residues" evidence="1">
    <location>
        <begin position="210"/>
        <end position="222"/>
    </location>
</feature>
<protein>
    <recommendedName>
        <fullName evidence="4">AB hydrolase-1 domain-containing protein</fullName>
    </recommendedName>
</protein>
<gene>
    <name evidence="2" type="ORF">CI109_100491</name>
</gene>
<dbReference type="PANTHER" id="PTHR43433:SF10">
    <property type="entry name" value="AB HYDROLASE-1 DOMAIN-CONTAINING PROTEIN"/>
    <property type="match status" value="1"/>
</dbReference>